<dbReference type="GO" id="GO:0051536">
    <property type="term" value="F:iron-sulfur cluster binding"/>
    <property type="evidence" value="ECO:0007669"/>
    <property type="project" value="InterPro"/>
</dbReference>
<sequence>MTFDGTPLSARPGQSVGAALTEHGIRAWRGTRGKGAPRGLFCGIGVCWDCLITVDGVPNQRACLVPAREGMDLSSTPPGLPLPPERPPGGGAAEGGRP</sequence>
<dbReference type="InterPro" id="IPR036010">
    <property type="entry name" value="2Fe-2S_ferredoxin-like_sf"/>
</dbReference>
<dbReference type="InterPro" id="IPR042204">
    <property type="entry name" value="2Fe-2S-bd_N"/>
</dbReference>
<dbReference type="KEGG" id="smao:CAG99_10420"/>
<organism evidence="3 4">
    <name type="scientific">Streptomyces marincola</name>
    <dbReference type="NCBI Taxonomy" id="2878388"/>
    <lineage>
        <taxon>Bacteria</taxon>
        <taxon>Bacillati</taxon>
        <taxon>Actinomycetota</taxon>
        <taxon>Actinomycetes</taxon>
        <taxon>Kitasatosporales</taxon>
        <taxon>Streptomycetaceae</taxon>
        <taxon>Streptomyces</taxon>
    </lineage>
</organism>
<dbReference type="Pfam" id="PF13510">
    <property type="entry name" value="Fer2_4"/>
    <property type="match status" value="1"/>
</dbReference>
<dbReference type="OrthoDB" id="573392at2"/>
<proteinExistence type="predicted"/>
<accession>A0A1W7D5A3</accession>
<dbReference type="GO" id="GO:0016491">
    <property type="term" value="F:oxidoreductase activity"/>
    <property type="evidence" value="ECO:0007669"/>
    <property type="project" value="UniProtKB-KW"/>
</dbReference>
<evidence type="ECO:0000256" key="1">
    <source>
        <dbReference type="ARBA" id="ARBA00023002"/>
    </source>
</evidence>
<evidence type="ECO:0000256" key="2">
    <source>
        <dbReference type="SAM" id="MobiDB-lite"/>
    </source>
</evidence>
<dbReference type="Gene3D" id="3.10.20.440">
    <property type="entry name" value="2Fe-2S iron-sulphur cluster binding domain, sarcosine oxidase, alpha subunit, N-terminal domain"/>
    <property type="match status" value="1"/>
</dbReference>
<feature type="region of interest" description="Disordered" evidence="2">
    <location>
        <begin position="70"/>
        <end position="98"/>
    </location>
</feature>
<evidence type="ECO:0000313" key="3">
    <source>
        <dbReference type="EMBL" id="ARQ72271.1"/>
    </source>
</evidence>
<name>A0A1W7D5A3_9ACTN</name>
<dbReference type="AlphaFoldDB" id="A0A1W7D5A3"/>
<feature type="compositionally biased region" description="Pro residues" evidence="2">
    <location>
        <begin position="78"/>
        <end position="87"/>
    </location>
</feature>
<dbReference type="SUPFAM" id="SSF54292">
    <property type="entry name" value="2Fe-2S ferredoxin-like"/>
    <property type="match status" value="1"/>
</dbReference>
<dbReference type="Proteomes" id="UP000194218">
    <property type="component" value="Chromosome"/>
</dbReference>
<feature type="compositionally biased region" description="Gly residues" evidence="2">
    <location>
        <begin position="88"/>
        <end position="98"/>
    </location>
</feature>
<protein>
    <submittedName>
        <fullName evidence="3">Proline dehydrogenase</fullName>
    </submittedName>
</protein>
<gene>
    <name evidence="3" type="ORF">CAG99_10420</name>
</gene>
<keyword evidence="4" id="KW-1185">Reference proteome</keyword>
<evidence type="ECO:0000313" key="4">
    <source>
        <dbReference type="Proteomes" id="UP000194218"/>
    </source>
</evidence>
<dbReference type="EMBL" id="CP021121">
    <property type="protein sequence ID" value="ARQ72271.1"/>
    <property type="molecule type" value="Genomic_DNA"/>
</dbReference>
<reference evidence="3 4" key="1">
    <citation type="submission" date="2017-05" db="EMBL/GenBank/DDBJ databases">
        <title>Complete genome sequence of Streptomyces sp. SCSIO 03032 revealed the diverse biosynthetic pathways for its bioactive secondary metabolites.</title>
        <authorList>
            <person name="Ma L."/>
            <person name="Zhu Y."/>
            <person name="Zhang W."/>
            <person name="Zhang G."/>
            <person name="Tian X."/>
            <person name="Zhang S."/>
            <person name="Zhang C."/>
        </authorList>
    </citation>
    <scope>NUCLEOTIDE SEQUENCE [LARGE SCALE GENOMIC DNA]</scope>
    <source>
        <strain evidence="3 4">SCSIO 03032</strain>
    </source>
</reference>
<keyword evidence="1" id="KW-0560">Oxidoreductase</keyword>